<evidence type="ECO:0000313" key="2">
    <source>
        <dbReference type="EMBL" id="OSX79838.1"/>
    </source>
</evidence>
<feature type="region of interest" description="Disordered" evidence="1">
    <location>
        <begin position="133"/>
        <end position="152"/>
    </location>
</feature>
<gene>
    <name evidence="2" type="ORF">BU14_0070s0013</name>
</gene>
<evidence type="ECO:0000256" key="1">
    <source>
        <dbReference type="SAM" id="MobiDB-lite"/>
    </source>
</evidence>
<accession>A0A1X6PGC0</accession>
<feature type="region of interest" description="Disordered" evidence="1">
    <location>
        <begin position="1"/>
        <end position="50"/>
    </location>
</feature>
<evidence type="ECO:0000313" key="3">
    <source>
        <dbReference type="Proteomes" id="UP000218209"/>
    </source>
</evidence>
<name>A0A1X6PGC0_PORUM</name>
<proteinExistence type="predicted"/>
<feature type="compositionally biased region" description="Gly residues" evidence="1">
    <location>
        <begin position="269"/>
        <end position="280"/>
    </location>
</feature>
<protein>
    <submittedName>
        <fullName evidence="2">Uncharacterized protein</fullName>
    </submittedName>
</protein>
<feature type="compositionally biased region" description="Low complexity" evidence="1">
    <location>
        <begin position="259"/>
        <end position="268"/>
    </location>
</feature>
<dbReference type="Proteomes" id="UP000218209">
    <property type="component" value="Unassembled WGS sequence"/>
</dbReference>
<feature type="region of interest" description="Disordered" evidence="1">
    <location>
        <begin position="259"/>
        <end position="320"/>
    </location>
</feature>
<reference evidence="2 3" key="1">
    <citation type="submission" date="2017-03" db="EMBL/GenBank/DDBJ databases">
        <title>WGS assembly of Porphyra umbilicalis.</title>
        <authorList>
            <person name="Brawley S.H."/>
            <person name="Blouin N.A."/>
            <person name="Ficko-Blean E."/>
            <person name="Wheeler G.L."/>
            <person name="Lohr M."/>
            <person name="Goodson H.V."/>
            <person name="Jenkins J.W."/>
            <person name="Blaby-Haas C.E."/>
            <person name="Helliwell K.E."/>
            <person name="Chan C."/>
            <person name="Marriage T."/>
            <person name="Bhattacharya D."/>
            <person name="Klein A.S."/>
            <person name="Badis Y."/>
            <person name="Brodie J."/>
            <person name="Cao Y."/>
            <person name="Collen J."/>
            <person name="Dittami S.M."/>
            <person name="Gachon C.M."/>
            <person name="Green B.R."/>
            <person name="Karpowicz S."/>
            <person name="Kim J.W."/>
            <person name="Kudahl U."/>
            <person name="Lin S."/>
            <person name="Michel G."/>
            <person name="Mittag M."/>
            <person name="Olson B.J."/>
            <person name="Pangilinan J."/>
            <person name="Peng Y."/>
            <person name="Qiu H."/>
            <person name="Shu S."/>
            <person name="Singer J.T."/>
            <person name="Smith A.G."/>
            <person name="Sprecher B.N."/>
            <person name="Wagner V."/>
            <person name="Wang W."/>
            <person name="Wang Z.-Y."/>
            <person name="Yan J."/>
            <person name="Yarish C."/>
            <person name="Zoeuner-Riek S."/>
            <person name="Zhuang Y."/>
            <person name="Zou Y."/>
            <person name="Lindquist E.A."/>
            <person name="Grimwood J."/>
            <person name="Barry K."/>
            <person name="Rokhsar D.S."/>
            <person name="Schmutz J."/>
            <person name="Stiller J.W."/>
            <person name="Grossman A.R."/>
            <person name="Prochnik S.E."/>
        </authorList>
    </citation>
    <scope>NUCLEOTIDE SEQUENCE [LARGE SCALE GENOMIC DNA]</scope>
    <source>
        <strain evidence="2">4086291</strain>
    </source>
</reference>
<sequence>MGPCTQRVAASHPAVTGAPSAPPCRRAADRADRPDCSTGRRRRATHAEPLLRQRRGHLRCVHWTVGGAARVGPRGLARPPGSWRGRGHAPLPAAWLACVGRTVAGGVGAPRPPPGGVSGVCAATPLFFGAVFREPAPPRRRRPPPLPPTALPAAPAIIIGGRADGPWAPSAPTGPDADHGVCRCLDVPCICPPPPPPPPILPARCHRTTVRPACQPLRSACTRRDAAYCGRRPRARGLATANRPRVFDGDATAQTRFPSSVAAPAESPGGAGAAAWGGGVESPLERRGEWGVGVVGVGAPRLSSGGNFHGTRGGRGRPRG</sequence>
<feature type="compositionally biased region" description="Basic and acidic residues" evidence="1">
    <location>
        <begin position="26"/>
        <end position="35"/>
    </location>
</feature>
<keyword evidence="3" id="KW-1185">Reference proteome</keyword>
<dbReference type="EMBL" id="KV918785">
    <property type="protein sequence ID" value="OSX79838.1"/>
    <property type="molecule type" value="Genomic_DNA"/>
</dbReference>
<dbReference type="AlphaFoldDB" id="A0A1X6PGC0"/>
<organism evidence="2 3">
    <name type="scientific">Porphyra umbilicalis</name>
    <name type="common">Purple laver</name>
    <name type="synonym">Red alga</name>
    <dbReference type="NCBI Taxonomy" id="2786"/>
    <lineage>
        <taxon>Eukaryota</taxon>
        <taxon>Rhodophyta</taxon>
        <taxon>Bangiophyceae</taxon>
        <taxon>Bangiales</taxon>
        <taxon>Bangiaceae</taxon>
        <taxon>Porphyra</taxon>
    </lineage>
</organism>